<feature type="compositionally biased region" description="Basic and acidic residues" evidence="1">
    <location>
        <begin position="564"/>
        <end position="587"/>
    </location>
</feature>
<protein>
    <submittedName>
        <fullName evidence="2">Uncharacterized protein</fullName>
    </submittedName>
</protein>
<dbReference type="EMBL" id="UYRU01050985">
    <property type="protein sequence ID" value="VDN11215.1"/>
    <property type="molecule type" value="Genomic_DNA"/>
</dbReference>
<proteinExistence type="predicted"/>
<feature type="region of interest" description="Disordered" evidence="1">
    <location>
        <begin position="429"/>
        <end position="521"/>
    </location>
</feature>
<sequence>MDVRRREEGETPEDGDEIMQTENGLNENRIQSSHGSERLRIEHGDDRHLPRTSSSREEAPATVGDGEELEALRDRSLRIETVRGDRELELMVKVTSGADLVFELNLNFSFVLDAEGLSKGVIVPDSGTTASPPRSALVTDQPSKNAAVDDSMPKPIPIPKQGTDHKHSDLPAQTDIGHMKLRIIGPNLANTIGTSDVTASLDQRSRPLMAKENPTVPTLIEDGKAVEKEQRGQETIKETNMKLKGSAGYARGDGDYLQHTRLKEFGERVKLMKDPGEESAKEKGNEIPLSVNVAALDTMVKPHVYIPLLNIPPELAEEESELEEKICVQEEKEVKGRPIVNGFEMDKDGAMSVLMEALELVPVDALLQEVDENEQRLKESGAEVGETTNSDKHLDVNTAALYAGIKLCVFIPLSGRSPELVEVESELVGNTEMQREGTQQDEPKQTNEFEKCSMGDTKLPEKEHSQRREHINGHIKETDMKVREGLKTEGGVGDYSSQFRSKKGASEEGKQEDVSKPSVELKPLITLHDTLGHRNLGEKLIRKSMKECEKADLNKKKAKFVSDASERKSPGIQKDEHDQQDETKQINELEGMAMENNLPDGSNEIDEDEVEGDVKM</sequence>
<feature type="compositionally biased region" description="Basic and acidic residues" evidence="1">
    <location>
        <begin position="35"/>
        <end position="59"/>
    </location>
</feature>
<reference evidence="2 3" key="1">
    <citation type="submission" date="2018-11" db="EMBL/GenBank/DDBJ databases">
        <authorList>
            <consortium name="Pathogen Informatics"/>
        </authorList>
    </citation>
    <scope>NUCLEOTIDE SEQUENCE [LARGE SCALE GENOMIC DNA]</scope>
</reference>
<evidence type="ECO:0000313" key="3">
    <source>
        <dbReference type="Proteomes" id="UP000281553"/>
    </source>
</evidence>
<gene>
    <name evidence="2" type="ORF">DILT_LOCUS7046</name>
</gene>
<dbReference type="Proteomes" id="UP000281553">
    <property type="component" value="Unassembled WGS sequence"/>
</dbReference>
<keyword evidence="3" id="KW-1185">Reference proteome</keyword>
<feature type="compositionally biased region" description="Basic and acidic residues" evidence="1">
    <location>
        <begin position="504"/>
        <end position="515"/>
    </location>
</feature>
<feature type="compositionally biased region" description="Polar residues" evidence="1">
    <location>
        <begin position="126"/>
        <end position="144"/>
    </location>
</feature>
<feature type="region of interest" description="Disordered" evidence="1">
    <location>
        <begin position="1"/>
        <end position="65"/>
    </location>
</feature>
<evidence type="ECO:0000313" key="2">
    <source>
        <dbReference type="EMBL" id="VDN11215.1"/>
    </source>
</evidence>
<feature type="compositionally biased region" description="Acidic residues" evidence="1">
    <location>
        <begin position="10"/>
        <end position="19"/>
    </location>
</feature>
<feature type="region of interest" description="Disordered" evidence="1">
    <location>
        <begin position="551"/>
        <end position="616"/>
    </location>
</feature>
<dbReference type="OrthoDB" id="10399095at2759"/>
<feature type="compositionally biased region" description="Basic and acidic residues" evidence="1">
    <location>
        <begin position="441"/>
        <end position="487"/>
    </location>
</feature>
<feature type="region of interest" description="Disordered" evidence="1">
    <location>
        <begin position="126"/>
        <end position="168"/>
    </location>
</feature>
<organism evidence="2 3">
    <name type="scientific">Dibothriocephalus latus</name>
    <name type="common">Fish tapeworm</name>
    <name type="synonym">Diphyllobothrium latum</name>
    <dbReference type="NCBI Taxonomy" id="60516"/>
    <lineage>
        <taxon>Eukaryota</taxon>
        <taxon>Metazoa</taxon>
        <taxon>Spiralia</taxon>
        <taxon>Lophotrochozoa</taxon>
        <taxon>Platyhelminthes</taxon>
        <taxon>Cestoda</taxon>
        <taxon>Eucestoda</taxon>
        <taxon>Diphyllobothriidea</taxon>
        <taxon>Diphyllobothriidae</taxon>
        <taxon>Dibothriocephalus</taxon>
    </lineage>
</organism>
<feature type="compositionally biased region" description="Acidic residues" evidence="1">
    <location>
        <begin position="603"/>
        <end position="616"/>
    </location>
</feature>
<name>A0A3P7L169_DIBLA</name>
<feature type="non-terminal residue" evidence="2">
    <location>
        <position position="616"/>
    </location>
</feature>
<dbReference type="AlphaFoldDB" id="A0A3P7L169"/>
<feature type="compositionally biased region" description="Polar residues" evidence="1">
    <location>
        <begin position="20"/>
        <end position="34"/>
    </location>
</feature>
<evidence type="ECO:0000256" key="1">
    <source>
        <dbReference type="SAM" id="MobiDB-lite"/>
    </source>
</evidence>
<accession>A0A3P7L169</accession>